<sequence>MKHLRYILILFIITSCQTKKESKILIVDDPINKWNLFESSNQAFTIEFPTSEIKRQAGDYFDNENIKRKSTAMRINLQDSINKLNFGYSASFVNFNQLKTGEFQLTEFYNWQKEHFKNLTGNDPIYDKQIELNNRIGREMQFEFKNHNSIATYRLIVKDSTYYLLQVLTSKEDSFPLNKATRKFFDSFEFINDK</sequence>
<evidence type="ECO:0000313" key="2">
    <source>
        <dbReference type="Proteomes" id="UP000199595"/>
    </source>
</evidence>
<name>A0A1H3H5Y0_9FLAO</name>
<reference evidence="1 2" key="1">
    <citation type="submission" date="2016-10" db="EMBL/GenBank/DDBJ databases">
        <authorList>
            <person name="de Groot N.N."/>
        </authorList>
    </citation>
    <scope>NUCLEOTIDE SEQUENCE [LARGE SCALE GENOMIC DNA]</scope>
    <source>
        <strain evidence="1 2">DSM 24956</strain>
    </source>
</reference>
<gene>
    <name evidence="1" type="ORF">SAMN05444411_1252</name>
</gene>
<protein>
    <recommendedName>
        <fullName evidence="3">Lipoprotein</fullName>
    </recommendedName>
</protein>
<dbReference type="AlphaFoldDB" id="A0A1H3H5Y0"/>
<evidence type="ECO:0008006" key="3">
    <source>
        <dbReference type="Google" id="ProtNLM"/>
    </source>
</evidence>
<proteinExistence type="predicted"/>
<evidence type="ECO:0000313" key="1">
    <source>
        <dbReference type="EMBL" id="SDY10059.1"/>
    </source>
</evidence>
<dbReference type="Proteomes" id="UP000199595">
    <property type="component" value="Unassembled WGS sequence"/>
</dbReference>
<keyword evidence="2" id="KW-1185">Reference proteome</keyword>
<dbReference type="STRING" id="762486.SAMN05444411_1252"/>
<dbReference type="RefSeq" id="WP_139170998.1">
    <property type="nucleotide sequence ID" value="NZ_FNNJ01000025.1"/>
</dbReference>
<accession>A0A1H3H5Y0</accession>
<dbReference type="EMBL" id="FNNJ01000025">
    <property type="protein sequence ID" value="SDY10059.1"/>
    <property type="molecule type" value="Genomic_DNA"/>
</dbReference>
<organism evidence="1 2">
    <name type="scientific">Lutibacter oricola</name>
    <dbReference type="NCBI Taxonomy" id="762486"/>
    <lineage>
        <taxon>Bacteria</taxon>
        <taxon>Pseudomonadati</taxon>
        <taxon>Bacteroidota</taxon>
        <taxon>Flavobacteriia</taxon>
        <taxon>Flavobacteriales</taxon>
        <taxon>Flavobacteriaceae</taxon>
        <taxon>Lutibacter</taxon>
    </lineage>
</organism>
<dbReference type="PROSITE" id="PS51257">
    <property type="entry name" value="PROKAR_LIPOPROTEIN"/>
    <property type="match status" value="1"/>
</dbReference>